<reference evidence="5" key="1">
    <citation type="journal article" date="2013" name="Nature">
        <title>Draft genome of the wheat A-genome progenitor Triticum urartu.</title>
        <authorList>
            <person name="Ling H.Q."/>
            <person name="Zhao S."/>
            <person name="Liu D."/>
            <person name="Wang J."/>
            <person name="Sun H."/>
            <person name="Zhang C."/>
            <person name="Fan H."/>
            <person name="Li D."/>
            <person name="Dong L."/>
            <person name="Tao Y."/>
            <person name="Gao C."/>
            <person name="Wu H."/>
            <person name="Li Y."/>
            <person name="Cui Y."/>
            <person name="Guo X."/>
            <person name="Zheng S."/>
            <person name="Wang B."/>
            <person name="Yu K."/>
            <person name="Liang Q."/>
            <person name="Yang W."/>
            <person name="Lou X."/>
            <person name="Chen J."/>
            <person name="Feng M."/>
            <person name="Jian J."/>
            <person name="Zhang X."/>
            <person name="Luo G."/>
            <person name="Jiang Y."/>
            <person name="Liu J."/>
            <person name="Wang Z."/>
            <person name="Sha Y."/>
            <person name="Zhang B."/>
            <person name="Wu H."/>
            <person name="Tang D."/>
            <person name="Shen Q."/>
            <person name="Xue P."/>
            <person name="Zou S."/>
            <person name="Wang X."/>
            <person name="Liu X."/>
            <person name="Wang F."/>
            <person name="Yang Y."/>
            <person name="An X."/>
            <person name="Dong Z."/>
            <person name="Zhang K."/>
            <person name="Zhang X."/>
            <person name="Luo M.C."/>
            <person name="Dvorak J."/>
            <person name="Tong Y."/>
            <person name="Wang J."/>
            <person name="Yang H."/>
            <person name="Li Z."/>
            <person name="Wang D."/>
            <person name="Zhang A."/>
            <person name="Wang J."/>
        </authorList>
    </citation>
    <scope>NUCLEOTIDE SEQUENCE</scope>
    <source>
        <strain evidence="5">cv. G1812</strain>
    </source>
</reference>
<organism evidence="4 5">
    <name type="scientific">Triticum urartu</name>
    <name type="common">Red wild einkorn</name>
    <name type="synonym">Crithodium urartu</name>
    <dbReference type="NCBI Taxonomy" id="4572"/>
    <lineage>
        <taxon>Eukaryota</taxon>
        <taxon>Viridiplantae</taxon>
        <taxon>Streptophyta</taxon>
        <taxon>Embryophyta</taxon>
        <taxon>Tracheophyta</taxon>
        <taxon>Spermatophyta</taxon>
        <taxon>Magnoliopsida</taxon>
        <taxon>Liliopsida</taxon>
        <taxon>Poales</taxon>
        <taxon>Poaceae</taxon>
        <taxon>BOP clade</taxon>
        <taxon>Pooideae</taxon>
        <taxon>Triticodae</taxon>
        <taxon>Triticeae</taxon>
        <taxon>Triticinae</taxon>
        <taxon>Triticum</taxon>
    </lineage>
</organism>
<sequence>MAAEEVGDTYFDELLERSMILPGAGVNHHHSGKVDSCQLHDIIREICILKAREENLVFTLEDGCCLSSTQGPIRHLVISSNWKRDKDVFDSMLDLSQVRSLTVYGEWRPYFISEKMRFIRVLDLGHTLQFRERHLDKVVQLHHLRYLSIRNCDYNWLLPNSIENLSHLQTMDIKGTRIVELPTTIIKLRKLQ</sequence>
<dbReference type="AlphaFoldDB" id="A0A8R7UXK3"/>
<reference evidence="4" key="3">
    <citation type="submission" date="2022-06" db="UniProtKB">
        <authorList>
            <consortium name="EnsemblPlants"/>
        </authorList>
    </citation>
    <scope>IDENTIFICATION</scope>
</reference>
<dbReference type="Pfam" id="PF23559">
    <property type="entry name" value="WHD_DRP"/>
    <property type="match status" value="1"/>
</dbReference>
<evidence type="ECO:0000259" key="2">
    <source>
        <dbReference type="Pfam" id="PF23559"/>
    </source>
</evidence>
<dbReference type="PANTHER" id="PTHR23155:SF1114">
    <property type="entry name" value="OS02G0475500 PROTEIN"/>
    <property type="match status" value="1"/>
</dbReference>
<keyword evidence="5" id="KW-1185">Reference proteome</keyword>
<feature type="domain" description="Disease resistance protein winged helix" evidence="2">
    <location>
        <begin position="3"/>
        <end position="46"/>
    </location>
</feature>
<dbReference type="InterPro" id="IPR058922">
    <property type="entry name" value="WHD_DRP"/>
</dbReference>
<dbReference type="SUPFAM" id="SSF52047">
    <property type="entry name" value="RNI-like"/>
    <property type="match status" value="1"/>
</dbReference>
<dbReference type="Gene3D" id="3.80.10.10">
    <property type="entry name" value="Ribonuclease Inhibitor"/>
    <property type="match status" value="1"/>
</dbReference>
<evidence type="ECO:0000259" key="3">
    <source>
        <dbReference type="Pfam" id="PF23598"/>
    </source>
</evidence>
<reference evidence="4" key="2">
    <citation type="submission" date="2018-03" db="EMBL/GenBank/DDBJ databases">
        <title>The Triticum urartu genome reveals the dynamic nature of wheat genome evolution.</title>
        <authorList>
            <person name="Ling H."/>
            <person name="Ma B."/>
            <person name="Shi X."/>
            <person name="Liu H."/>
            <person name="Dong L."/>
            <person name="Sun H."/>
            <person name="Cao Y."/>
            <person name="Gao Q."/>
            <person name="Zheng S."/>
            <person name="Li Y."/>
            <person name="Yu Y."/>
            <person name="Du H."/>
            <person name="Qi M."/>
            <person name="Li Y."/>
            <person name="Yu H."/>
            <person name="Cui Y."/>
            <person name="Wang N."/>
            <person name="Chen C."/>
            <person name="Wu H."/>
            <person name="Zhao Y."/>
            <person name="Zhang J."/>
            <person name="Li Y."/>
            <person name="Zhou W."/>
            <person name="Zhang B."/>
            <person name="Hu W."/>
            <person name="Eijk M."/>
            <person name="Tang J."/>
            <person name="Witsenboer H."/>
            <person name="Zhao S."/>
            <person name="Li Z."/>
            <person name="Zhang A."/>
            <person name="Wang D."/>
            <person name="Liang C."/>
        </authorList>
    </citation>
    <scope>NUCLEOTIDE SEQUENCE [LARGE SCALE GENOMIC DNA]</scope>
    <source>
        <strain evidence="4">cv. G1812</strain>
    </source>
</reference>
<dbReference type="GO" id="GO:0098542">
    <property type="term" value="P:defense response to other organism"/>
    <property type="evidence" value="ECO:0007669"/>
    <property type="project" value="TreeGrafter"/>
</dbReference>
<dbReference type="Pfam" id="PF23598">
    <property type="entry name" value="LRR_14"/>
    <property type="match status" value="1"/>
</dbReference>
<dbReference type="InterPro" id="IPR044974">
    <property type="entry name" value="Disease_R_plants"/>
</dbReference>
<evidence type="ECO:0000313" key="4">
    <source>
        <dbReference type="EnsemblPlants" id="TuG1812G0700000426.01.T01.cds252780"/>
    </source>
</evidence>
<dbReference type="Gramene" id="TuG1812G0700000426.01.T01">
    <property type="protein sequence ID" value="TuG1812G0700000426.01.T01.cds252780"/>
    <property type="gene ID" value="TuG1812G0700000426.01"/>
</dbReference>
<evidence type="ECO:0000256" key="1">
    <source>
        <dbReference type="ARBA" id="ARBA00022737"/>
    </source>
</evidence>
<dbReference type="EnsemblPlants" id="TuG1812G0700000426.01.T01">
    <property type="protein sequence ID" value="TuG1812G0700000426.01.T01.cds252780"/>
    <property type="gene ID" value="TuG1812G0700000426.01"/>
</dbReference>
<feature type="domain" description="Disease resistance R13L4/SHOC-2-like LRR" evidence="3">
    <location>
        <begin position="97"/>
        <end position="191"/>
    </location>
</feature>
<accession>A0A8R7UXK3</accession>
<name>A0A8R7UXK3_TRIUA</name>
<dbReference type="InterPro" id="IPR032675">
    <property type="entry name" value="LRR_dom_sf"/>
</dbReference>
<dbReference type="InterPro" id="IPR055414">
    <property type="entry name" value="LRR_R13L4/SHOC2-like"/>
</dbReference>
<protein>
    <submittedName>
        <fullName evidence="4">Uncharacterized protein</fullName>
    </submittedName>
</protein>
<dbReference type="PANTHER" id="PTHR23155">
    <property type="entry name" value="DISEASE RESISTANCE PROTEIN RP"/>
    <property type="match status" value="1"/>
</dbReference>
<keyword evidence="1" id="KW-0677">Repeat</keyword>
<proteinExistence type="predicted"/>
<evidence type="ECO:0000313" key="5">
    <source>
        <dbReference type="Proteomes" id="UP000015106"/>
    </source>
</evidence>
<dbReference type="Proteomes" id="UP000015106">
    <property type="component" value="Chromosome 7"/>
</dbReference>